<keyword evidence="2" id="KW-1185">Reference proteome</keyword>
<comment type="caution">
    <text evidence="1">The sequence shown here is derived from an EMBL/GenBank/DDBJ whole genome shotgun (WGS) entry which is preliminary data.</text>
</comment>
<accession>A0ACC2WX32</accession>
<name>A0ACC2WX32_9TREE</name>
<organism evidence="1 2">
    <name type="scientific">Naganishia onofrii</name>
    <dbReference type="NCBI Taxonomy" id="1851511"/>
    <lineage>
        <taxon>Eukaryota</taxon>
        <taxon>Fungi</taxon>
        <taxon>Dikarya</taxon>
        <taxon>Basidiomycota</taxon>
        <taxon>Agaricomycotina</taxon>
        <taxon>Tremellomycetes</taxon>
        <taxon>Filobasidiales</taxon>
        <taxon>Filobasidiaceae</taxon>
        <taxon>Naganishia</taxon>
    </lineage>
</organism>
<reference evidence="1" key="1">
    <citation type="submission" date="2023-04" db="EMBL/GenBank/DDBJ databases">
        <title>Draft Genome sequencing of Naganishia species isolated from polar environments using Oxford Nanopore Technology.</title>
        <authorList>
            <person name="Leo P."/>
            <person name="Venkateswaran K."/>
        </authorList>
    </citation>
    <scope>NUCLEOTIDE SEQUENCE</scope>
    <source>
        <strain evidence="1">DBVPG 5303</strain>
    </source>
</reference>
<sequence length="404" mass="44552">MACTPQNISCNYHPGSINYFTGEVEQSAYNYLLNQSACIAFVVVFGLSAALHLGQAIWSRQSWLIWTLTAGAVAECIGWSGRLWSSVSEHWDPADGGSYVINQTSFLMQISTLILAPAFMAAGNYILLGRIIPILGSKYSFIHPLSYTVVFVTGDVISLVIQAVGGGQASAAETLEDANKGAKVMVGGVMFQMVIMIAYSIVLSLFVYRYKTDRPLRSRQLQLFSWWPNALRTRRFKKPSPPMIMNRKEKRGSVITAGSPYNTTYEEEEGIGAPARVDSGQTDHRALVADKEGCEVGKTESAPAVTTRTGGFGNNGEGIVYSPREVRGAEILLWACALSTLLIFIRSVYRSVELLDGWEGPIMKRQTLFNILDGMLMALAVWIFNIVHPGFFLPRHDRIESNQV</sequence>
<gene>
    <name evidence="1" type="ORF">QFC24_006803</name>
</gene>
<proteinExistence type="predicted"/>
<protein>
    <submittedName>
        <fullName evidence="1">Uncharacterized protein</fullName>
    </submittedName>
</protein>
<dbReference type="EMBL" id="JASBWV010000039">
    <property type="protein sequence ID" value="KAJ9116212.1"/>
    <property type="molecule type" value="Genomic_DNA"/>
</dbReference>
<evidence type="ECO:0000313" key="2">
    <source>
        <dbReference type="Proteomes" id="UP001234202"/>
    </source>
</evidence>
<evidence type="ECO:0000313" key="1">
    <source>
        <dbReference type="EMBL" id="KAJ9116212.1"/>
    </source>
</evidence>
<dbReference type="Proteomes" id="UP001234202">
    <property type="component" value="Unassembled WGS sequence"/>
</dbReference>